<evidence type="ECO:0000259" key="1">
    <source>
        <dbReference type="SMART" id="SM00409"/>
    </source>
</evidence>
<dbReference type="InParanoid" id="K1RK96"/>
<dbReference type="InterPro" id="IPR036179">
    <property type="entry name" value="Ig-like_dom_sf"/>
</dbReference>
<dbReference type="SMART" id="SM00409">
    <property type="entry name" value="IG"/>
    <property type="match status" value="2"/>
</dbReference>
<protein>
    <submittedName>
        <fullName evidence="2">Neural cell adhesion molecule 1</fullName>
    </submittedName>
</protein>
<dbReference type="PANTHER" id="PTHR47633:SF8">
    <property type="entry name" value="SPEG NEIGHBOR PROTEIN"/>
    <property type="match status" value="1"/>
</dbReference>
<gene>
    <name evidence="2" type="ORF">CGI_10026822</name>
</gene>
<dbReference type="SUPFAM" id="SSF48726">
    <property type="entry name" value="Immunoglobulin"/>
    <property type="match status" value="2"/>
</dbReference>
<dbReference type="InterPro" id="IPR003599">
    <property type="entry name" value="Ig_sub"/>
</dbReference>
<dbReference type="InterPro" id="IPR041249">
    <property type="entry name" value="HEPN_DZIP3"/>
</dbReference>
<name>K1RK96_MAGGI</name>
<organism evidence="2">
    <name type="scientific">Magallana gigas</name>
    <name type="common">Pacific oyster</name>
    <name type="synonym">Crassostrea gigas</name>
    <dbReference type="NCBI Taxonomy" id="29159"/>
    <lineage>
        <taxon>Eukaryota</taxon>
        <taxon>Metazoa</taxon>
        <taxon>Spiralia</taxon>
        <taxon>Lophotrochozoa</taxon>
        <taxon>Mollusca</taxon>
        <taxon>Bivalvia</taxon>
        <taxon>Autobranchia</taxon>
        <taxon>Pteriomorphia</taxon>
        <taxon>Ostreida</taxon>
        <taxon>Ostreoidea</taxon>
        <taxon>Ostreidae</taxon>
        <taxon>Magallana</taxon>
    </lineage>
</organism>
<dbReference type="AlphaFoldDB" id="K1RK96"/>
<dbReference type="Pfam" id="PF07679">
    <property type="entry name" value="I-set"/>
    <property type="match status" value="2"/>
</dbReference>
<dbReference type="Pfam" id="PF18738">
    <property type="entry name" value="HEPN_DZIP3"/>
    <property type="match status" value="1"/>
</dbReference>
<dbReference type="PANTHER" id="PTHR47633">
    <property type="entry name" value="IMMUNOGLOBULIN"/>
    <property type="match status" value="1"/>
</dbReference>
<dbReference type="InterPro" id="IPR013098">
    <property type="entry name" value="Ig_I-set"/>
</dbReference>
<proteinExistence type="predicted"/>
<dbReference type="InterPro" id="IPR013783">
    <property type="entry name" value="Ig-like_fold"/>
</dbReference>
<dbReference type="Gene3D" id="2.60.40.10">
    <property type="entry name" value="Immunoglobulins"/>
    <property type="match status" value="2"/>
</dbReference>
<evidence type="ECO:0000313" key="2">
    <source>
        <dbReference type="EMBL" id="EKC34686.1"/>
    </source>
</evidence>
<dbReference type="GO" id="GO:0004672">
    <property type="term" value="F:protein kinase activity"/>
    <property type="evidence" value="ECO:0007669"/>
    <property type="project" value="TreeGrafter"/>
</dbReference>
<accession>K1RK96</accession>
<feature type="domain" description="Immunoglobulin" evidence="1">
    <location>
        <begin position="308"/>
        <end position="396"/>
    </location>
</feature>
<dbReference type="EMBL" id="JH817038">
    <property type="protein sequence ID" value="EKC34686.1"/>
    <property type="molecule type" value="Genomic_DNA"/>
</dbReference>
<reference evidence="2" key="1">
    <citation type="journal article" date="2012" name="Nature">
        <title>The oyster genome reveals stress adaptation and complexity of shell formation.</title>
        <authorList>
            <person name="Zhang G."/>
            <person name="Fang X."/>
            <person name="Guo X."/>
            <person name="Li L."/>
            <person name="Luo R."/>
            <person name="Xu F."/>
            <person name="Yang P."/>
            <person name="Zhang L."/>
            <person name="Wang X."/>
            <person name="Qi H."/>
            <person name="Xiong Z."/>
            <person name="Que H."/>
            <person name="Xie Y."/>
            <person name="Holland P.W."/>
            <person name="Paps J."/>
            <person name="Zhu Y."/>
            <person name="Wu F."/>
            <person name="Chen Y."/>
            <person name="Wang J."/>
            <person name="Peng C."/>
            <person name="Meng J."/>
            <person name="Yang L."/>
            <person name="Liu J."/>
            <person name="Wen B."/>
            <person name="Zhang N."/>
            <person name="Huang Z."/>
            <person name="Zhu Q."/>
            <person name="Feng Y."/>
            <person name="Mount A."/>
            <person name="Hedgecock D."/>
            <person name="Xu Z."/>
            <person name="Liu Y."/>
            <person name="Domazet-Loso T."/>
            <person name="Du Y."/>
            <person name="Sun X."/>
            <person name="Zhang S."/>
            <person name="Liu B."/>
            <person name="Cheng P."/>
            <person name="Jiang X."/>
            <person name="Li J."/>
            <person name="Fan D."/>
            <person name="Wang W."/>
            <person name="Fu W."/>
            <person name="Wang T."/>
            <person name="Wang B."/>
            <person name="Zhang J."/>
            <person name="Peng Z."/>
            <person name="Li Y."/>
            <person name="Li N."/>
            <person name="Wang J."/>
            <person name="Chen M."/>
            <person name="He Y."/>
            <person name="Tan F."/>
            <person name="Song X."/>
            <person name="Zheng Q."/>
            <person name="Huang R."/>
            <person name="Yang H."/>
            <person name="Du X."/>
            <person name="Chen L."/>
            <person name="Yang M."/>
            <person name="Gaffney P.M."/>
            <person name="Wang S."/>
            <person name="Luo L."/>
            <person name="She Z."/>
            <person name="Ming Y."/>
            <person name="Huang W."/>
            <person name="Zhang S."/>
            <person name="Huang B."/>
            <person name="Zhang Y."/>
            <person name="Qu T."/>
            <person name="Ni P."/>
            <person name="Miao G."/>
            <person name="Wang J."/>
            <person name="Wang Q."/>
            <person name="Steinberg C.E."/>
            <person name="Wang H."/>
            <person name="Li N."/>
            <person name="Qian L."/>
            <person name="Zhang G."/>
            <person name="Li Y."/>
            <person name="Yang H."/>
            <person name="Liu X."/>
            <person name="Wang J."/>
            <person name="Yin Y."/>
            <person name="Wang J."/>
        </authorList>
    </citation>
    <scope>NUCLEOTIDE SEQUENCE [LARGE SCALE GENOMIC DNA]</scope>
    <source>
        <strain evidence="2">05x7-T-G4-1.051#20</strain>
    </source>
</reference>
<dbReference type="HOGENOM" id="CLU_471939_0_0_1"/>
<sequence>MAHTTLSKLQENFTCLAIVCVDLIKLPLTDILDNHVKPSDLYTELNSSTLISGNKLRSDQKKLCYIKPPCIPDYSKFDVSLLYTLIRNLCPSLKPTGRWGEEPAAAHTQLGDDVERLRWFRNRVFAHANSAQTSESDFQNYWTDIQNVITRIQKNKNAGCKTDYRQKFRSIEERLLNWDDLEKYRLFLDATVNLEKERGKIDEPDIWIKDPEKVVCGSTARFEAVVQGKQVSSVTWQKLYRDKSKQIEKGNQKFWGRTNEELVIGSVCKEDEGTYQAVLSIEEDRIRKTIQSNIIFLQVVGGIPDLTTSHETCLQTHSVKLIGNVFLIDDLPVIDEIYWSKDGNKIDTHENEGKYSKVSVDVPSLTIYNVNQYDAGHYTLTATNAAGTTVSDAIVLGAPEIVLEECEEGSDGCQIFPVTIKSIPTAYNVQWQVANKQNETLTPLDENAEEYGGTSNSFPHSVLVVRRKEQLKNNIYQIKVQNFIGVGIKEISNLSFDIKKKGLAPKIKGPKGL</sequence>
<feature type="domain" description="Immunoglobulin" evidence="1">
    <location>
        <begin position="209"/>
        <end position="300"/>
    </location>
</feature>